<proteinExistence type="predicted"/>
<reference evidence="1 2" key="1">
    <citation type="journal article" date="2023" name="Nucleic Acids Res.">
        <title>The hologenome of Daphnia magna reveals possible DNA methylation and microbiome-mediated evolution of the host genome.</title>
        <authorList>
            <person name="Chaturvedi A."/>
            <person name="Li X."/>
            <person name="Dhandapani V."/>
            <person name="Marshall H."/>
            <person name="Kissane S."/>
            <person name="Cuenca-Cambronero M."/>
            <person name="Asole G."/>
            <person name="Calvet F."/>
            <person name="Ruiz-Romero M."/>
            <person name="Marangio P."/>
            <person name="Guigo R."/>
            <person name="Rago D."/>
            <person name="Mirbahai L."/>
            <person name="Eastwood N."/>
            <person name="Colbourne J.K."/>
            <person name="Zhou J."/>
            <person name="Mallon E."/>
            <person name="Orsini L."/>
        </authorList>
    </citation>
    <scope>NUCLEOTIDE SEQUENCE [LARGE SCALE GENOMIC DNA]</scope>
    <source>
        <strain evidence="1">LRV0_1</strain>
    </source>
</reference>
<sequence>MLHVTKCRQWLNLSPAAILFDIDVKVEENFTRNVTTLFSWIHFKPKRAHTQHPQSIGKYACIECFDRMEREIVEKKRKVNNVHSDKYIRKQQRMNT</sequence>
<keyword evidence="2" id="KW-1185">Reference proteome</keyword>
<protein>
    <submittedName>
        <fullName evidence="1">Uncharacterized protein</fullName>
    </submittedName>
</protein>
<accession>A0ABQ9YVG3</accession>
<gene>
    <name evidence="1" type="ORF">OUZ56_006372</name>
</gene>
<dbReference type="Proteomes" id="UP001234178">
    <property type="component" value="Unassembled WGS sequence"/>
</dbReference>
<organism evidence="1 2">
    <name type="scientific">Daphnia magna</name>
    <dbReference type="NCBI Taxonomy" id="35525"/>
    <lineage>
        <taxon>Eukaryota</taxon>
        <taxon>Metazoa</taxon>
        <taxon>Ecdysozoa</taxon>
        <taxon>Arthropoda</taxon>
        <taxon>Crustacea</taxon>
        <taxon>Branchiopoda</taxon>
        <taxon>Diplostraca</taxon>
        <taxon>Cladocera</taxon>
        <taxon>Anomopoda</taxon>
        <taxon>Daphniidae</taxon>
        <taxon>Daphnia</taxon>
    </lineage>
</organism>
<comment type="caution">
    <text evidence="1">The sequence shown here is derived from an EMBL/GenBank/DDBJ whole genome shotgun (WGS) entry which is preliminary data.</text>
</comment>
<name>A0ABQ9YVG3_9CRUS</name>
<dbReference type="EMBL" id="JAOYFB010000001">
    <property type="protein sequence ID" value="KAK4004643.1"/>
    <property type="molecule type" value="Genomic_DNA"/>
</dbReference>
<evidence type="ECO:0000313" key="1">
    <source>
        <dbReference type="EMBL" id="KAK4004643.1"/>
    </source>
</evidence>
<evidence type="ECO:0000313" key="2">
    <source>
        <dbReference type="Proteomes" id="UP001234178"/>
    </source>
</evidence>